<gene>
    <name evidence="4" type="ORF">SCHCODRAFT_57627</name>
</gene>
<protein>
    <recommendedName>
        <fullName evidence="3">Impact N-terminal domain-containing protein</fullName>
    </recommendedName>
</protein>
<dbReference type="Proteomes" id="UP000007431">
    <property type="component" value="Unassembled WGS sequence"/>
</dbReference>
<dbReference type="GO" id="GO:0005737">
    <property type="term" value="C:cytoplasm"/>
    <property type="evidence" value="ECO:0007669"/>
    <property type="project" value="TreeGrafter"/>
</dbReference>
<sequence length="244" mass="26931">MSTLDAFITHSKPPPTPIATSLEIRDRASIFVGTIFRASSLADVHRCVAHVKHVTHGARPATHEMHAWRIMQTKAGRTGLGGPDDFELNTGSKDDGEQWAGNRILRVMEAQGVLDAVVVVSRWYGGTMLGPTRFDHIETCATEVCQAFKKKVEAEEFLITLTTLDDLLAELRAQLAEKKRPPDYASWIENDIPRARKLIRARELSIKAVKNALAKFDAEKEEEAEAKADHPSTSAATTSDSTSR</sequence>
<dbReference type="SUPFAM" id="SSF54211">
    <property type="entry name" value="Ribosomal protein S5 domain 2-like"/>
    <property type="match status" value="1"/>
</dbReference>
<dbReference type="Pfam" id="PF01205">
    <property type="entry name" value="Impact_N"/>
    <property type="match status" value="1"/>
</dbReference>
<dbReference type="STRING" id="578458.D8Q9W7"/>
<proteinExistence type="inferred from homology"/>
<dbReference type="GO" id="GO:0140469">
    <property type="term" value="P:GCN2-mediated signaling"/>
    <property type="evidence" value="ECO:0007669"/>
    <property type="project" value="TreeGrafter"/>
</dbReference>
<dbReference type="GO" id="GO:0006446">
    <property type="term" value="P:regulation of translational initiation"/>
    <property type="evidence" value="ECO:0007669"/>
    <property type="project" value="TreeGrafter"/>
</dbReference>
<dbReference type="eggNOG" id="KOG3299">
    <property type="taxonomic scope" value="Eukaryota"/>
</dbReference>
<evidence type="ECO:0000256" key="1">
    <source>
        <dbReference type="ARBA" id="ARBA00007665"/>
    </source>
</evidence>
<dbReference type="OMA" id="SHEISAW"/>
<evidence type="ECO:0000313" key="5">
    <source>
        <dbReference type="Proteomes" id="UP000007431"/>
    </source>
</evidence>
<feature type="region of interest" description="Disordered" evidence="2">
    <location>
        <begin position="220"/>
        <end position="244"/>
    </location>
</feature>
<evidence type="ECO:0000256" key="2">
    <source>
        <dbReference type="SAM" id="MobiDB-lite"/>
    </source>
</evidence>
<feature type="domain" description="Impact N-terminal" evidence="3">
    <location>
        <begin position="27"/>
        <end position="144"/>
    </location>
</feature>
<comment type="similarity">
    <text evidence="1">Belongs to the IMPACT family.</text>
</comment>
<dbReference type="InterPro" id="IPR036956">
    <property type="entry name" value="Impact_N_sf"/>
</dbReference>
<accession>D8Q9W7</accession>
<dbReference type="KEGG" id="scm:SCHCO_02507851"/>
<dbReference type="InterPro" id="IPR001498">
    <property type="entry name" value="Impact_N"/>
</dbReference>
<dbReference type="InterPro" id="IPR023582">
    <property type="entry name" value="Impact"/>
</dbReference>
<keyword evidence="5" id="KW-1185">Reference proteome</keyword>
<dbReference type="InterPro" id="IPR020568">
    <property type="entry name" value="Ribosomal_Su5_D2-typ_SF"/>
</dbReference>
<dbReference type="PANTHER" id="PTHR16301:SF25">
    <property type="entry name" value="PROTEIN IMPACT"/>
    <property type="match status" value="1"/>
</dbReference>
<dbReference type="HOGENOM" id="CLU_075864_0_0_1"/>
<dbReference type="RefSeq" id="XP_003030203.1">
    <property type="nucleotide sequence ID" value="XM_003030157.1"/>
</dbReference>
<dbReference type="Gene3D" id="3.30.230.30">
    <property type="entry name" value="Impact, N-terminal domain"/>
    <property type="match status" value="1"/>
</dbReference>
<evidence type="ECO:0000313" key="4">
    <source>
        <dbReference type="EMBL" id="EFI95300.1"/>
    </source>
</evidence>
<dbReference type="OrthoDB" id="69641at2759"/>
<dbReference type="GeneID" id="9591623"/>
<dbReference type="InParanoid" id="D8Q9W7"/>
<evidence type="ECO:0000259" key="3">
    <source>
        <dbReference type="Pfam" id="PF01205"/>
    </source>
</evidence>
<dbReference type="InterPro" id="IPR020569">
    <property type="entry name" value="UPF0029_Impact_CS"/>
</dbReference>
<dbReference type="AlphaFoldDB" id="D8Q9W7"/>
<dbReference type="PANTHER" id="PTHR16301">
    <property type="entry name" value="IMPACT-RELATED"/>
    <property type="match status" value="1"/>
</dbReference>
<organism evidence="5">
    <name type="scientific">Schizophyllum commune (strain H4-8 / FGSC 9210)</name>
    <name type="common">Split gill fungus</name>
    <dbReference type="NCBI Taxonomy" id="578458"/>
    <lineage>
        <taxon>Eukaryota</taxon>
        <taxon>Fungi</taxon>
        <taxon>Dikarya</taxon>
        <taxon>Basidiomycota</taxon>
        <taxon>Agaricomycotina</taxon>
        <taxon>Agaricomycetes</taxon>
        <taxon>Agaricomycetidae</taxon>
        <taxon>Agaricales</taxon>
        <taxon>Schizophyllaceae</taxon>
        <taxon>Schizophyllum</taxon>
    </lineage>
</organism>
<dbReference type="VEuPathDB" id="FungiDB:SCHCODRAFT_02507851"/>
<dbReference type="PROSITE" id="PS00910">
    <property type="entry name" value="UPF0029"/>
    <property type="match status" value="1"/>
</dbReference>
<feature type="compositionally biased region" description="Low complexity" evidence="2">
    <location>
        <begin position="232"/>
        <end position="244"/>
    </location>
</feature>
<dbReference type="EMBL" id="GL377308">
    <property type="protein sequence ID" value="EFI95300.1"/>
    <property type="molecule type" value="Genomic_DNA"/>
</dbReference>
<name>D8Q9W7_SCHCM</name>
<reference evidence="4 5" key="1">
    <citation type="journal article" date="2010" name="Nat. Biotechnol.">
        <title>Genome sequence of the model mushroom Schizophyllum commune.</title>
        <authorList>
            <person name="Ohm R.A."/>
            <person name="de Jong J.F."/>
            <person name="Lugones L.G."/>
            <person name="Aerts A."/>
            <person name="Kothe E."/>
            <person name="Stajich J.E."/>
            <person name="de Vries R.P."/>
            <person name="Record E."/>
            <person name="Levasseur A."/>
            <person name="Baker S.E."/>
            <person name="Bartholomew K.A."/>
            <person name="Coutinho P.M."/>
            <person name="Erdmann S."/>
            <person name="Fowler T.J."/>
            <person name="Gathman A.C."/>
            <person name="Lombard V."/>
            <person name="Henrissat B."/>
            <person name="Knabe N."/>
            <person name="Kuees U."/>
            <person name="Lilly W.W."/>
            <person name="Lindquist E."/>
            <person name="Lucas S."/>
            <person name="Magnuson J.K."/>
            <person name="Piumi F."/>
            <person name="Raudaskoski M."/>
            <person name="Salamov A."/>
            <person name="Schmutz J."/>
            <person name="Schwarze F.W.M.R."/>
            <person name="vanKuyk P.A."/>
            <person name="Horton J.S."/>
            <person name="Grigoriev I.V."/>
            <person name="Woesten H.A.B."/>
        </authorList>
    </citation>
    <scope>NUCLEOTIDE SEQUENCE [LARGE SCALE GENOMIC DNA]</scope>
    <source>
        <strain evidence="5">H4-8 / FGSC 9210</strain>
    </source>
</reference>